<feature type="domain" description="Pyruvate:ferredoxin oxidoreductase core" evidence="3">
    <location>
        <begin position="271"/>
        <end position="373"/>
    </location>
</feature>
<dbReference type="RefSeq" id="WP_148897031.1">
    <property type="nucleotide sequence ID" value="NZ_VNIB01000017.1"/>
</dbReference>
<protein>
    <submittedName>
        <fullName evidence="4">Ketoisovalerate ferredoxin oxidoreductase alpha subunit</fullName>
    </submittedName>
</protein>
<dbReference type="SUPFAM" id="SSF52518">
    <property type="entry name" value="Thiamin diphosphate-binding fold (THDP-binding)"/>
    <property type="match status" value="1"/>
</dbReference>
<sequence length="403" mass="44436">MSNKCIDSGNNAAAHAARLAGVEVVAAYPITPQTPLTEKLSEWVASGEMDAEYVAVESEHSALGVCIGAASAGVRAFTATSANGLLYMSEQLHWAAGARLPLVMCVVNRGVGAPWSVWNDHQDAMSQRDTGWIQLFVKDHQEIVDVTIKAFRLAEAVHIPVMVNYDGYYLSHTYMPFELPDAEAVRAFLPPYVYKHALDPQRPENLNSVTLPDARRDAGGVLRGGYMDIRHNLQQEMHQALAVWEEIDADYRQRFGRGGAPVLEAYRLEDAEFVVVAMGTLANQFRDVVDRLRQEDGIRVGVLAVQVYRPFPARQLAEALQAARGVMVFEKGLSYGHQGALFADVKSALYPWPARPVLRNFIVGIGGREIPTNELCRNLKQACGQDELPPEVADTPNWIGLQL</sequence>
<dbReference type="Pfam" id="PF01855">
    <property type="entry name" value="POR_N"/>
    <property type="match status" value="1"/>
</dbReference>
<accession>A0A5D3WH20</accession>
<dbReference type="CDD" id="cd07034">
    <property type="entry name" value="TPP_PYR_PFOR_IOR-alpha_like"/>
    <property type="match status" value="1"/>
</dbReference>
<evidence type="ECO:0000259" key="3">
    <source>
        <dbReference type="Pfam" id="PF17147"/>
    </source>
</evidence>
<dbReference type="Proteomes" id="UP000324159">
    <property type="component" value="Unassembled WGS sequence"/>
</dbReference>
<comment type="caution">
    <text evidence="4">The sequence shown here is derived from an EMBL/GenBank/DDBJ whole genome shotgun (WGS) entry which is preliminary data.</text>
</comment>
<evidence type="ECO:0000259" key="2">
    <source>
        <dbReference type="Pfam" id="PF01855"/>
    </source>
</evidence>
<name>A0A5D3WH20_9BACT</name>
<dbReference type="Pfam" id="PF17147">
    <property type="entry name" value="PFOR_II"/>
    <property type="match status" value="1"/>
</dbReference>
<dbReference type="Gene3D" id="3.40.50.970">
    <property type="match status" value="1"/>
</dbReference>
<feature type="domain" description="Pyruvate flavodoxin/ferredoxin oxidoreductase pyrimidine binding" evidence="2">
    <location>
        <begin position="15"/>
        <end position="213"/>
    </location>
</feature>
<gene>
    <name evidence="4" type="ORF">EDC39_11730</name>
</gene>
<dbReference type="InterPro" id="IPR029061">
    <property type="entry name" value="THDP-binding"/>
</dbReference>
<dbReference type="InterPro" id="IPR002880">
    <property type="entry name" value="Pyrv_Fd/Flavodoxin_OxRdtase_N"/>
</dbReference>
<dbReference type="InterPro" id="IPR050722">
    <property type="entry name" value="Pyruvate:ferred/Flavod_OxRd"/>
</dbReference>
<dbReference type="AlphaFoldDB" id="A0A5D3WH20"/>
<dbReference type="InterPro" id="IPR033412">
    <property type="entry name" value="PFOR_II"/>
</dbReference>
<dbReference type="OrthoDB" id="9794954at2"/>
<dbReference type="InterPro" id="IPR009014">
    <property type="entry name" value="Transketo_C/PFOR_II"/>
</dbReference>
<proteinExistence type="predicted"/>
<dbReference type="EMBL" id="VNIB01000017">
    <property type="protein sequence ID" value="TYO95773.1"/>
    <property type="molecule type" value="Genomic_DNA"/>
</dbReference>
<organism evidence="4 5">
    <name type="scientific">Geothermobacter ehrlichii</name>
    <dbReference type="NCBI Taxonomy" id="213224"/>
    <lineage>
        <taxon>Bacteria</taxon>
        <taxon>Pseudomonadati</taxon>
        <taxon>Thermodesulfobacteriota</taxon>
        <taxon>Desulfuromonadia</taxon>
        <taxon>Desulfuromonadales</taxon>
        <taxon>Geothermobacteraceae</taxon>
        <taxon>Geothermobacter</taxon>
    </lineage>
</organism>
<evidence type="ECO:0000313" key="4">
    <source>
        <dbReference type="EMBL" id="TYO95773.1"/>
    </source>
</evidence>
<dbReference type="GO" id="GO:0006979">
    <property type="term" value="P:response to oxidative stress"/>
    <property type="evidence" value="ECO:0007669"/>
    <property type="project" value="TreeGrafter"/>
</dbReference>
<dbReference type="PANTHER" id="PTHR32154:SF0">
    <property type="entry name" value="PYRUVATE-FLAVODOXIN OXIDOREDUCTASE-RELATED"/>
    <property type="match status" value="1"/>
</dbReference>
<evidence type="ECO:0000313" key="5">
    <source>
        <dbReference type="Proteomes" id="UP000324159"/>
    </source>
</evidence>
<evidence type="ECO:0000256" key="1">
    <source>
        <dbReference type="ARBA" id="ARBA00023002"/>
    </source>
</evidence>
<dbReference type="SUPFAM" id="SSF52922">
    <property type="entry name" value="TK C-terminal domain-like"/>
    <property type="match status" value="1"/>
</dbReference>
<dbReference type="Gene3D" id="3.40.50.920">
    <property type="match status" value="1"/>
</dbReference>
<dbReference type="FunFam" id="3.40.50.970:FF:000012">
    <property type="entry name" value="Pyruvate:ferredoxin (Flavodoxin) oxidoreductase"/>
    <property type="match status" value="1"/>
</dbReference>
<keyword evidence="1" id="KW-0560">Oxidoreductase</keyword>
<dbReference type="PANTHER" id="PTHR32154">
    <property type="entry name" value="PYRUVATE-FLAVODOXIN OXIDOREDUCTASE-RELATED"/>
    <property type="match status" value="1"/>
</dbReference>
<reference evidence="4 5" key="1">
    <citation type="submission" date="2019-07" db="EMBL/GenBank/DDBJ databases">
        <title>Genomic Encyclopedia of Type Strains, Phase IV (KMG-IV): sequencing the most valuable type-strain genomes for metagenomic binning, comparative biology and taxonomic classification.</title>
        <authorList>
            <person name="Goeker M."/>
        </authorList>
    </citation>
    <scope>NUCLEOTIDE SEQUENCE [LARGE SCALE GENOMIC DNA]</scope>
    <source>
        <strain evidence="4 5">SS015</strain>
    </source>
</reference>
<keyword evidence="5" id="KW-1185">Reference proteome</keyword>
<dbReference type="GO" id="GO:0016491">
    <property type="term" value="F:oxidoreductase activity"/>
    <property type="evidence" value="ECO:0007669"/>
    <property type="project" value="UniProtKB-KW"/>
</dbReference>